<evidence type="ECO:0000256" key="3">
    <source>
        <dbReference type="ARBA" id="ARBA00022617"/>
    </source>
</evidence>
<evidence type="ECO:0000256" key="8">
    <source>
        <dbReference type="ARBA" id="ARBA00023004"/>
    </source>
</evidence>
<dbReference type="Pfam" id="PF00067">
    <property type="entry name" value="p450"/>
    <property type="match status" value="1"/>
</dbReference>
<dbReference type="InterPro" id="IPR002401">
    <property type="entry name" value="Cyt_P450_E_grp-I"/>
</dbReference>
<dbReference type="FunFam" id="1.10.630.10:FF:000043">
    <property type="entry name" value="Cytochrome P450 99A2"/>
    <property type="match status" value="1"/>
</dbReference>
<reference evidence="15" key="1">
    <citation type="journal article" date="2024" name="IScience">
        <title>Strigolactones Initiate the Formation of Haustorium-like Structures in Castilleja.</title>
        <authorList>
            <person name="Buerger M."/>
            <person name="Peterson D."/>
            <person name="Chory J."/>
        </authorList>
    </citation>
    <scope>NUCLEOTIDE SEQUENCE [LARGE SCALE GENOMIC DNA]</scope>
</reference>
<dbReference type="PANTHER" id="PTHR47955">
    <property type="entry name" value="CYTOCHROME P450 FAMILY 71 PROTEIN"/>
    <property type="match status" value="1"/>
</dbReference>
<evidence type="ECO:0000256" key="12">
    <source>
        <dbReference type="RuleBase" id="RU000461"/>
    </source>
</evidence>
<evidence type="ECO:0000256" key="5">
    <source>
        <dbReference type="ARBA" id="ARBA00022723"/>
    </source>
</evidence>
<dbReference type="GO" id="GO:0016020">
    <property type="term" value="C:membrane"/>
    <property type="evidence" value="ECO:0007669"/>
    <property type="project" value="UniProtKB-SubCell"/>
</dbReference>
<evidence type="ECO:0000256" key="9">
    <source>
        <dbReference type="ARBA" id="ARBA00023033"/>
    </source>
</evidence>
<comment type="caution">
    <text evidence="14">The sequence shown here is derived from an EMBL/GenBank/DDBJ whole genome shotgun (WGS) entry which is preliminary data.</text>
</comment>
<comment type="subcellular location">
    <subcellularLocation>
        <location evidence="1">Membrane</location>
        <topology evidence="1">Single-pass membrane protein</topology>
    </subcellularLocation>
</comment>
<dbReference type="PANTHER" id="PTHR47955:SF9">
    <property type="entry name" value="PREMNASPIRODIENE OXYGENASE-LIKE"/>
    <property type="match status" value="1"/>
</dbReference>
<keyword evidence="4" id="KW-0812">Transmembrane</keyword>
<name>A0ABD3ECS7_9LAMI</name>
<gene>
    <name evidence="14" type="ORF">CASFOL_007339</name>
</gene>
<dbReference type="PRINTS" id="PR00463">
    <property type="entry name" value="EP450I"/>
</dbReference>
<keyword evidence="13" id="KW-0732">Signal</keyword>
<dbReference type="InterPro" id="IPR001128">
    <property type="entry name" value="Cyt_P450"/>
</dbReference>
<keyword evidence="9 12" id="KW-0503">Monooxygenase</keyword>
<dbReference type="EMBL" id="JAVIJP010000007">
    <property type="protein sequence ID" value="KAL3650936.1"/>
    <property type="molecule type" value="Genomic_DNA"/>
</dbReference>
<keyword evidence="7 12" id="KW-0560">Oxidoreductase</keyword>
<keyword evidence="10" id="KW-0472">Membrane</keyword>
<evidence type="ECO:0000256" key="6">
    <source>
        <dbReference type="ARBA" id="ARBA00022989"/>
    </source>
</evidence>
<dbReference type="InterPro" id="IPR036396">
    <property type="entry name" value="Cyt_P450_sf"/>
</dbReference>
<organism evidence="14 15">
    <name type="scientific">Castilleja foliolosa</name>
    <dbReference type="NCBI Taxonomy" id="1961234"/>
    <lineage>
        <taxon>Eukaryota</taxon>
        <taxon>Viridiplantae</taxon>
        <taxon>Streptophyta</taxon>
        <taxon>Embryophyta</taxon>
        <taxon>Tracheophyta</taxon>
        <taxon>Spermatophyta</taxon>
        <taxon>Magnoliopsida</taxon>
        <taxon>eudicotyledons</taxon>
        <taxon>Gunneridae</taxon>
        <taxon>Pentapetalae</taxon>
        <taxon>asterids</taxon>
        <taxon>lamiids</taxon>
        <taxon>Lamiales</taxon>
        <taxon>Orobanchaceae</taxon>
        <taxon>Pedicularideae</taxon>
        <taxon>Castillejinae</taxon>
        <taxon>Castilleja</taxon>
    </lineage>
</organism>
<evidence type="ECO:0000256" key="13">
    <source>
        <dbReference type="SAM" id="SignalP"/>
    </source>
</evidence>
<evidence type="ECO:0000313" key="15">
    <source>
        <dbReference type="Proteomes" id="UP001632038"/>
    </source>
</evidence>
<dbReference type="Gene3D" id="1.10.630.10">
    <property type="entry name" value="Cytochrome P450"/>
    <property type="match status" value="1"/>
</dbReference>
<dbReference type="InterPro" id="IPR017972">
    <property type="entry name" value="Cyt_P450_CS"/>
</dbReference>
<feature type="binding site" description="axial binding residue" evidence="11">
    <location>
        <position position="442"/>
    </location>
    <ligand>
        <name>heme</name>
        <dbReference type="ChEBI" id="CHEBI:30413"/>
    </ligand>
    <ligandPart>
        <name>Fe</name>
        <dbReference type="ChEBI" id="CHEBI:18248"/>
    </ligandPart>
</feature>
<evidence type="ECO:0000256" key="1">
    <source>
        <dbReference type="ARBA" id="ARBA00004167"/>
    </source>
</evidence>
<feature type="chain" id="PRO_5044830225" description="Cytochrome P450" evidence="13">
    <location>
        <begin position="20"/>
        <end position="500"/>
    </location>
</feature>
<dbReference type="GO" id="GO:0004497">
    <property type="term" value="F:monooxygenase activity"/>
    <property type="evidence" value="ECO:0007669"/>
    <property type="project" value="UniProtKB-KW"/>
</dbReference>
<dbReference type="Proteomes" id="UP001632038">
    <property type="component" value="Unassembled WGS sequence"/>
</dbReference>
<keyword evidence="3 11" id="KW-0349">Heme</keyword>
<evidence type="ECO:0000256" key="11">
    <source>
        <dbReference type="PIRSR" id="PIRSR602401-1"/>
    </source>
</evidence>
<dbReference type="PRINTS" id="PR00385">
    <property type="entry name" value="P450"/>
</dbReference>
<evidence type="ECO:0000256" key="2">
    <source>
        <dbReference type="ARBA" id="ARBA00010617"/>
    </source>
</evidence>
<comment type="similarity">
    <text evidence="2 12">Belongs to the cytochrome P450 family.</text>
</comment>
<protein>
    <recommendedName>
        <fullName evidence="16">Cytochrome P450</fullName>
    </recommendedName>
</protein>
<dbReference type="GO" id="GO:0046872">
    <property type="term" value="F:metal ion binding"/>
    <property type="evidence" value="ECO:0007669"/>
    <property type="project" value="UniProtKB-KW"/>
</dbReference>
<dbReference type="PROSITE" id="PS00086">
    <property type="entry name" value="CYTOCHROME_P450"/>
    <property type="match status" value="1"/>
</dbReference>
<keyword evidence="15" id="KW-1185">Reference proteome</keyword>
<evidence type="ECO:0000313" key="14">
    <source>
        <dbReference type="EMBL" id="KAL3650936.1"/>
    </source>
</evidence>
<keyword evidence="5 11" id="KW-0479">Metal-binding</keyword>
<dbReference type="SUPFAM" id="SSF48264">
    <property type="entry name" value="Cytochrome P450"/>
    <property type="match status" value="1"/>
</dbReference>
<dbReference type="AlphaFoldDB" id="A0ABD3ECS7"/>
<evidence type="ECO:0000256" key="7">
    <source>
        <dbReference type="ARBA" id="ARBA00023002"/>
    </source>
</evidence>
<keyword evidence="8 11" id="KW-0408">Iron</keyword>
<accession>A0ABD3ECS7</accession>
<feature type="signal peptide" evidence="13">
    <location>
        <begin position="1"/>
        <end position="19"/>
    </location>
</feature>
<evidence type="ECO:0008006" key="16">
    <source>
        <dbReference type="Google" id="ProtNLM"/>
    </source>
</evidence>
<sequence>MNIHFQITFFLFFFSFFLLQKWRKSRNHLKLPPGPWKLPIFGNLHQLIGSLPHHALKNLSQKHGPLMHVKLGELQAVVVSSPRIAKEIAKTNDVAFCDRVELTLTKIVLYNSTGIASTSYGEYWRQMRKLWVLEFLCPKKVRSFRGLMEDEVSRMVDFIRSRDHRGGRELINLTQMILALEYKIICKVTVGRVWEDQDQESLIQVIKEAVSIAGVFNFAEVFPSMRLLHFLSAGSTRRLKNMHRKVDHILEDIIRKHEEKRVSGNDEVEDIVDVFLRASERKDLQVPITRDNIKANILEMFIAGIETSSLVIEWAMSEMMKNPRALHKAQVEVRQILQDKQTFQENDIQNLSYLKMVIKETLRTHPPGPLLCPRRCRQQSTVDGYDIPVGTIVMINVWAIGRNPESWHDPEKFEPERFERVDVNYNGNYFEFIPFGAGRRICPGIAFGMAGVEIILARLLYHFDWDFPDGIGPEEFDMSENFGASAGRKNNLCLIAKYVQ</sequence>
<comment type="cofactor">
    <cofactor evidence="11">
        <name>heme</name>
        <dbReference type="ChEBI" id="CHEBI:30413"/>
    </cofactor>
</comment>
<evidence type="ECO:0000256" key="4">
    <source>
        <dbReference type="ARBA" id="ARBA00022692"/>
    </source>
</evidence>
<keyword evidence="6" id="KW-1133">Transmembrane helix</keyword>
<evidence type="ECO:0000256" key="10">
    <source>
        <dbReference type="ARBA" id="ARBA00023136"/>
    </source>
</evidence>
<dbReference type="CDD" id="cd11072">
    <property type="entry name" value="CYP71-like"/>
    <property type="match status" value="1"/>
</dbReference>
<proteinExistence type="inferred from homology"/>